<keyword evidence="1" id="KW-1133">Transmembrane helix</keyword>
<evidence type="ECO:0000313" key="3">
    <source>
        <dbReference type="Proteomes" id="UP000008370"/>
    </source>
</evidence>
<sequence length="133" mass="15271">MTYPLLAYAVGALVAFALYKLVRFIWNINTSPLRHLPGPPNDSLFWGNMRTIEKEEHSVVQERWAEQYGHSIAYKGVFGAWRLWTVDTRALNHVMTHSTIYQRPPHARYFLSRLVGPGILVAEGAYPLKLSFL</sequence>
<dbReference type="InParanoid" id="K5WKX4"/>
<dbReference type="HOGENOM" id="CLU_001570_8_3_1"/>
<evidence type="ECO:0008006" key="4">
    <source>
        <dbReference type="Google" id="ProtNLM"/>
    </source>
</evidence>
<dbReference type="GO" id="GO:0005506">
    <property type="term" value="F:iron ion binding"/>
    <property type="evidence" value="ECO:0007669"/>
    <property type="project" value="InterPro"/>
</dbReference>
<keyword evidence="1" id="KW-0812">Transmembrane</keyword>
<feature type="transmembrane region" description="Helical" evidence="1">
    <location>
        <begin position="6"/>
        <end position="26"/>
    </location>
</feature>
<dbReference type="SUPFAM" id="SSF48264">
    <property type="entry name" value="Cytochrome P450"/>
    <property type="match status" value="1"/>
</dbReference>
<dbReference type="AlphaFoldDB" id="K5WKX4"/>
<proteinExistence type="predicted"/>
<dbReference type="GO" id="GO:0020037">
    <property type="term" value="F:heme binding"/>
    <property type="evidence" value="ECO:0007669"/>
    <property type="project" value="InterPro"/>
</dbReference>
<name>K5WKX4_PHACS</name>
<organism evidence="2 3">
    <name type="scientific">Phanerochaete carnosa (strain HHB-10118-sp)</name>
    <name type="common">White-rot fungus</name>
    <name type="synonym">Peniophora carnosa</name>
    <dbReference type="NCBI Taxonomy" id="650164"/>
    <lineage>
        <taxon>Eukaryota</taxon>
        <taxon>Fungi</taxon>
        <taxon>Dikarya</taxon>
        <taxon>Basidiomycota</taxon>
        <taxon>Agaricomycotina</taxon>
        <taxon>Agaricomycetes</taxon>
        <taxon>Polyporales</taxon>
        <taxon>Phanerochaetaceae</taxon>
        <taxon>Phanerochaete</taxon>
    </lineage>
</organism>
<reference evidence="2 3" key="1">
    <citation type="journal article" date="2012" name="BMC Genomics">
        <title>Comparative genomics of the white-rot fungi, Phanerochaete carnosa and P. chrysosporium, to elucidate the genetic basis of the distinct wood types they colonize.</title>
        <authorList>
            <person name="Suzuki H."/>
            <person name="MacDonald J."/>
            <person name="Syed K."/>
            <person name="Salamov A."/>
            <person name="Hori C."/>
            <person name="Aerts A."/>
            <person name="Henrissat B."/>
            <person name="Wiebenga A."/>
            <person name="vanKuyk P.A."/>
            <person name="Barry K."/>
            <person name="Lindquist E."/>
            <person name="LaButti K."/>
            <person name="Lapidus A."/>
            <person name="Lucas S."/>
            <person name="Coutinho P."/>
            <person name="Gong Y."/>
            <person name="Samejima M."/>
            <person name="Mahadevan R."/>
            <person name="Abou-Zaid M."/>
            <person name="de Vries R.P."/>
            <person name="Igarashi K."/>
            <person name="Yadav J.S."/>
            <person name="Grigoriev I.V."/>
            <person name="Master E.R."/>
        </authorList>
    </citation>
    <scope>NUCLEOTIDE SEQUENCE [LARGE SCALE GENOMIC DNA]</scope>
    <source>
        <strain evidence="2 3">HHB-10118-sp</strain>
    </source>
</reference>
<keyword evidence="1" id="KW-0472">Membrane</keyword>
<dbReference type="RefSeq" id="XP_007392345.1">
    <property type="nucleotide sequence ID" value="XM_007392283.1"/>
</dbReference>
<evidence type="ECO:0000256" key="1">
    <source>
        <dbReference type="SAM" id="Phobius"/>
    </source>
</evidence>
<dbReference type="Proteomes" id="UP000008370">
    <property type="component" value="Unassembled WGS sequence"/>
</dbReference>
<dbReference type="InterPro" id="IPR036396">
    <property type="entry name" value="Cyt_P450_sf"/>
</dbReference>
<evidence type="ECO:0000313" key="2">
    <source>
        <dbReference type="EMBL" id="EKM59789.1"/>
    </source>
</evidence>
<dbReference type="GO" id="GO:0004497">
    <property type="term" value="F:monooxygenase activity"/>
    <property type="evidence" value="ECO:0007669"/>
    <property type="project" value="InterPro"/>
</dbReference>
<dbReference type="GO" id="GO:0016705">
    <property type="term" value="F:oxidoreductase activity, acting on paired donors, with incorporation or reduction of molecular oxygen"/>
    <property type="evidence" value="ECO:0007669"/>
    <property type="project" value="InterPro"/>
</dbReference>
<dbReference type="KEGG" id="pco:PHACADRAFT_138020"/>
<keyword evidence="3" id="KW-1185">Reference proteome</keyword>
<protein>
    <recommendedName>
        <fullName evidence="4">Cytochrome P450</fullName>
    </recommendedName>
</protein>
<dbReference type="OrthoDB" id="2801521at2759"/>
<gene>
    <name evidence="2" type="ORF">PHACADRAFT_138020</name>
</gene>
<accession>K5WKX4</accession>
<dbReference type="GeneID" id="18908405"/>
<dbReference type="EMBL" id="JH930469">
    <property type="protein sequence ID" value="EKM59789.1"/>
    <property type="molecule type" value="Genomic_DNA"/>
</dbReference>
<dbReference type="Gene3D" id="1.10.630.10">
    <property type="entry name" value="Cytochrome P450"/>
    <property type="match status" value="1"/>
</dbReference>